<dbReference type="EMBL" id="ACDX02000005">
    <property type="protein sequence ID" value="EFC88937.1"/>
    <property type="molecule type" value="Genomic_DNA"/>
</dbReference>
<comment type="caution">
    <text evidence="1">The sequence shown here is derived from an EMBL/GenBank/DDBJ whole genome shotgun (WGS) entry which is preliminary data.</text>
</comment>
<protein>
    <submittedName>
        <fullName evidence="1">Uncharacterized protein</fullName>
    </submittedName>
</protein>
<organism evidence="1 2">
    <name type="scientific">Neisseria mucosa (strain ATCC 25996 / DSM 4631 / NCTC 10774 / M26)</name>
    <dbReference type="NCBI Taxonomy" id="546266"/>
    <lineage>
        <taxon>Bacteria</taxon>
        <taxon>Pseudomonadati</taxon>
        <taxon>Pseudomonadota</taxon>
        <taxon>Betaproteobacteria</taxon>
        <taxon>Neisseriales</taxon>
        <taxon>Neisseriaceae</taxon>
        <taxon>Neisseria</taxon>
    </lineage>
</organism>
<gene>
    <name evidence="1" type="ORF">NEIMUCOT_04599</name>
</gene>
<sequence>MGDRRPHSDKLMRRYKGRLKVGRGHSDDLLKFEDVNWASMV</sequence>
<reference evidence="1 2" key="1">
    <citation type="submission" date="2009-10" db="EMBL/GenBank/DDBJ databases">
        <authorList>
            <person name="Weinstock G."/>
            <person name="Sodergren E."/>
            <person name="Clifton S."/>
            <person name="Fulton L."/>
            <person name="Fulton B."/>
            <person name="Courtney L."/>
            <person name="Fronick C."/>
            <person name="Harrison M."/>
            <person name="Strong C."/>
            <person name="Farmer C."/>
            <person name="Delahaunty K."/>
            <person name="Markovic C."/>
            <person name="Hall O."/>
            <person name="Minx P."/>
            <person name="Tomlinson C."/>
            <person name="Mitreva M."/>
            <person name="Nelson J."/>
            <person name="Hou S."/>
            <person name="Wollam A."/>
            <person name="Pepin K.H."/>
            <person name="Johnson M."/>
            <person name="Bhonagiri V."/>
            <person name="Nash W.E."/>
            <person name="Warren W."/>
            <person name="Chinwalla A."/>
            <person name="Mardis E.R."/>
            <person name="Wilson R.K."/>
        </authorList>
    </citation>
    <scope>NUCLEOTIDE SEQUENCE [LARGE SCALE GENOMIC DNA]</scope>
    <source>
        <strain evidence="2">ATCC 25996 / DSM 4631 / NCTC 10774 / M26</strain>
    </source>
</reference>
<dbReference type="Proteomes" id="UP000003344">
    <property type="component" value="Unassembled WGS sequence"/>
</dbReference>
<evidence type="ECO:0000313" key="1">
    <source>
        <dbReference type="EMBL" id="EFC88937.1"/>
    </source>
</evidence>
<accession>D2ZVF6</accession>
<proteinExistence type="predicted"/>
<dbReference type="AlphaFoldDB" id="D2ZVF6"/>
<name>D2ZVF6_NEIM2</name>
<evidence type="ECO:0000313" key="2">
    <source>
        <dbReference type="Proteomes" id="UP000003344"/>
    </source>
</evidence>